<dbReference type="EMBL" id="LSRQ01003788">
    <property type="protein sequence ID" value="OAY70709.1"/>
    <property type="molecule type" value="Genomic_DNA"/>
</dbReference>
<dbReference type="GO" id="GO:0030048">
    <property type="term" value="P:actin filament-based movement"/>
    <property type="evidence" value="ECO:0007669"/>
    <property type="project" value="TreeGrafter"/>
</dbReference>
<proteinExistence type="predicted"/>
<dbReference type="PANTHER" id="PTHR48226:SF1">
    <property type="entry name" value="WAS_WASL-INTERACTING PROTEIN FAMILY MEMBER 1"/>
    <property type="match status" value="1"/>
</dbReference>
<reference evidence="2 3" key="1">
    <citation type="journal article" date="2016" name="DNA Res.">
        <title>The draft genome of MD-2 pineapple using hybrid error correction of long reads.</title>
        <authorList>
            <person name="Redwan R.M."/>
            <person name="Saidin A."/>
            <person name="Kumar S.V."/>
        </authorList>
    </citation>
    <scope>NUCLEOTIDE SEQUENCE [LARGE SCALE GENOMIC DNA]</scope>
    <source>
        <strain evidence="3">cv. MD2</strain>
        <tissue evidence="2">Leaf</tissue>
    </source>
</reference>
<feature type="compositionally biased region" description="Gly residues" evidence="1">
    <location>
        <begin position="76"/>
        <end position="96"/>
    </location>
</feature>
<dbReference type="InterPro" id="IPR053099">
    <property type="entry name" value="WAS/WASL-interacting_domain"/>
</dbReference>
<evidence type="ECO:0000256" key="1">
    <source>
        <dbReference type="SAM" id="MobiDB-lite"/>
    </source>
</evidence>
<dbReference type="PANTHER" id="PTHR48226">
    <property type="entry name" value="OS06G0326200 PROTEIN"/>
    <property type="match status" value="1"/>
</dbReference>
<name>A0A199V0Y7_ANACO</name>
<dbReference type="GO" id="GO:0005884">
    <property type="term" value="C:actin filament"/>
    <property type="evidence" value="ECO:0007669"/>
    <property type="project" value="TreeGrafter"/>
</dbReference>
<comment type="caution">
    <text evidence="2">The sequence shown here is derived from an EMBL/GenBank/DDBJ whole genome shotgun (WGS) entry which is preliminary data.</text>
</comment>
<sequence>MVIREHKGLLNSHGGGRSAMQGIYLAIITMAAPSLRNKDNSTDVANNTLGAAVVEAQVQAHKLMPSISNQKRYARSGGGGGGGGGRGGGGGGGGGGGDGSAGGWGYGWGWGWGGIGGGGGGGGGGGSDGEEGEGNGDCWQRCGGGGGRGGGSGGGGKGGGGGGGDEGNNIEGRGGRYIARRHWHRHRPSYSSSLYRVGEYARCTTEGRCRGMKLLCPMHCDGPCFYDCESNCRAHCRMLQSTQLAGKGKKHKNERTEAHTRANDSKDINM</sequence>
<feature type="region of interest" description="Disordered" evidence="1">
    <location>
        <begin position="244"/>
        <end position="270"/>
    </location>
</feature>
<feature type="compositionally biased region" description="Basic and acidic residues" evidence="1">
    <location>
        <begin position="254"/>
        <end position="270"/>
    </location>
</feature>
<evidence type="ECO:0000313" key="3">
    <source>
        <dbReference type="Proteomes" id="UP000092600"/>
    </source>
</evidence>
<accession>A0A199V0Y7</accession>
<evidence type="ECO:0000313" key="2">
    <source>
        <dbReference type="EMBL" id="OAY70709.1"/>
    </source>
</evidence>
<dbReference type="Proteomes" id="UP000092600">
    <property type="component" value="Unassembled WGS sequence"/>
</dbReference>
<organism evidence="2 3">
    <name type="scientific">Ananas comosus</name>
    <name type="common">Pineapple</name>
    <name type="synonym">Ananas ananas</name>
    <dbReference type="NCBI Taxonomy" id="4615"/>
    <lineage>
        <taxon>Eukaryota</taxon>
        <taxon>Viridiplantae</taxon>
        <taxon>Streptophyta</taxon>
        <taxon>Embryophyta</taxon>
        <taxon>Tracheophyta</taxon>
        <taxon>Spermatophyta</taxon>
        <taxon>Magnoliopsida</taxon>
        <taxon>Liliopsida</taxon>
        <taxon>Poales</taxon>
        <taxon>Bromeliaceae</taxon>
        <taxon>Bromelioideae</taxon>
        <taxon>Ananas</taxon>
    </lineage>
</organism>
<protein>
    <submittedName>
        <fullName evidence="2">Uncharacterized protein</fullName>
    </submittedName>
</protein>
<dbReference type="AlphaFoldDB" id="A0A199V0Y7"/>
<gene>
    <name evidence="2" type="ORF">ACMD2_10523</name>
</gene>
<feature type="region of interest" description="Disordered" evidence="1">
    <location>
        <begin position="65"/>
        <end position="96"/>
    </location>
</feature>
<feature type="region of interest" description="Disordered" evidence="1">
    <location>
        <begin position="149"/>
        <end position="173"/>
    </location>
</feature>
<feature type="compositionally biased region" description="Gly residues" evidence="1">
    <location>
        <begin position="149"/>
        <end position="166"/>
    </location>
</feature>